<protein>
    <submittedName>
        <fullName evidence="2">Uncharacterized protein</fullName>
    </submittedName>
</protein>
<feature type="compositionally biased region" description="Basic residues" evidence="1">
    <location>
        <begin position="10"/>
        <end position="19"/>
    </location>
</feature>
<name>A0AAW1JEK3_POPJA</name>
<accession>A0AAW1JEK3</accession>
<comment type="caution">
    <text evidence="2">The sequence shown here is derived from an EMBL/GenBank/DDBJ whole genome shotgun (WGS) entry which is preliminary data.</text>
</comment>
<feature type="region of interest" description="Disordered" evidence="1">
    <location>
        <begin position="1"/>
        <end position="21"/>
    </location>
</feature>
<feature type="compositionally biased region" description="Polar residues" evidence="1">
    <location>
        <begin position="77"/>
        <end position="86"/>
    </location>
</feature>
<evidence type="ECO:0000256" key="1">
    <source>
        <dbReference type="SAM" id="MobiDB-lite"/>
    </source>
</evidence>
<evidence type="ECO:0000313" key="2">
    <source>
        <dbReference type="EMBL" id="KAK9701783.1"/>
    </source>
</evidence>
<reference evidence="2 3" key="1">
    <citation type="journal article" date="2024" name="BMC Genomics">
        <title>De novo assembly and annotation of Popillia japonica's genome with initial clues to its potential as an invasive pest.</title>
        <authorList>
            <person name="Cucini C."/>
            <person name="Boschi S."/>
            <person name="Funari R."/>
            <person name="Cardaioli E."/>
            <person name="Iannotti N."/>
            <person name="Marturano G."/>
            <person name="Paoli F."/>
            <person name="Bruttini M."/>
            <person name="Carapelli A."/>
            <person name="Frati F."/>
            <person name="Nardi F."/>
        </authorList>
    </citation>
    <scope>NUCLEOTIDE SEQUENCE [LARGE SCALE GENOMIC DNA]</scope>
    <source>
        <strain evidence="2">DMR45628</strain>
    </source>
</reference>
<gene>
    <name evidence="2" type="ORF">QE152_g30373</name>
</gene>
<proteinExistence type="predicted"/>
<evidence type="ECO:0000313" key="3">
    <source>
        <dbReference type="Proteomes" id="UP001458880"/>
    </source>
</evidence>
<organism evidence="2 3">
    <name type="scientific">Popillia japonica</name>
    <name type="common">Japanese beetle</name>
    <dbReference type="NCBI Taxonomy" id="7064"/>
    <lineage>
        <taxon>Eukaryota</taxon>
        <taxon>Metazoa</taxon>
        <taxon>Ecdysozoa</taxon>
        <taxon>Arthropoda</taxon>
        <taxon>Hexapoda</taxon>
        <taxon>Insecta</taxon>
        <taxon>Pterygota</taxon>
        <taxon>Neoptera</taxon>
        <taxon>Endopterygota</taxon>
        <taxon>Coleoptera</taxon>
        <taxon>Polyphaga</taxon>
        <taxon>Scarabaeiformia</taxon>
        <taxon>Scarabaeidae</taxon>
        <taxon>Rutelinae</taxon>
        <taxon>Popillia</taxon>
    </lineage>
</organism>
<sequence>MSNLSPSKPKSPKSNKHSRITTSITKLVKGALNSKPIHQTPIYIHGQGALNFSGSRVQSDFVYIDPHISKHNKQKNITKSDTTCDQSGSKKTKKKSAEVSKLLRTDPNNSSINEIVEKKNVFLLRSNPPPPTAVNNKENDDFKHFEEMRSKYSKPGQPKYTLTEEDKSRIQDTLPPGEPIIIPKFLTRVFDKNGKFVGLVEIGHAPEQHTYSGNVRTCLCHVSPNPNCESDASKSIDRRSKKVVKPKRTVSFMSDDKDKQISKSKRSASADSDKRSSNHKKSTIGVLTTDVKRILTYPRPSLEDMISAFDKYDMSRFHPKRKAKPKVVRPVEKKVDEDDPYKALVSVSKGRLNRSQYQLYYNLRIRGPSAIADLKFDPVKIYCTAKLH</sequence>
<dbReference type="AlphaFoldDB" id="A0AAW1JEK3"/>
<feature type="compositionally biased region" description="Basic residues" evidence="1">
    <location>
        <begin position="239"/>
        <end position="248"/>
    </location>
</feature>
<dbReference type="EMBL" id="JASPKY010000407">
    <property type="protein sequence ID" value="KAK9701783.1"/>
    <property type="molecule type" value="Genomic_DNA"/>
</dbReference>
<feature type="region of interest" description="Disordered" evidence="1">
    <location>
        <begin position="228"/>
        <end position="283"/>
    </location>
</feature>
<dbReference type="Proteomes" id="UP001458880">
    <property type="component" value="Unassembled WGS sequence"/>
</dbReference>
<feature type="region of interest" description="Disordered" evidence="1">
    <location>
        <begin position="72"/>
        <end position="99"/>
    </location>
</feature>
<keyword evidence="3" id="KW-1185">Reference proteome</keyword>